<reference evidence="2 3" key="1">
    <citation type="submission" date="2019-07" db="EMBL/GenBank/DDBJ databases">
        <title>Whole genome shotgun sequence of Deinococcus cellulosilyticus NBRC 106333.</title>
        <authorList>
            <person name="Hosoyama A."/>
            <person name="Uohara A."/>
            <person name="Ohji S."/>
            <person name="Ichikawa N."/>
        </authorList>
    </citation>
    <scope>NUCLEOTIDE SEQUENCE [LARGE SCALE GENOMIC DNA]</scope>
    <source>
        <strain evidence="2 3">NBRC 106333</strain>
    </source>
</reference>
<dbReference type="Proteomes" id="UP000321306">
    <property type="component" value="Unassembled WGS sequence"/>
</dbReference>
<dbReference type="SUPFAM" id="SSF55729">
    <property type="entry name" value="Acyl-CoA N-acyltransferases (Nat)"/>
    <property type="match status" value="1"/>
</dbReference>
<dbReference type="PROSITE" id="PS51186">
    <property type="entry name" value="GNAT"/>
    <property type="match status" value="1"/>
</dbReference>
<accession>A0A511MZU3</accession>
<evidence type="ECO:0000313" key="3">
    <source>
        <dbReference type="Proteomes" id="UP000321306"/>
    </source>
</evidence>
<proteinExistence type="predicted"/>
<dbReference type="PANTHER" id="PTHR43617:SF17">
    <property type="entry name" value="ACETYLTRANSFERASE"/>
    <property type="match status" value="1"/>
</dbReference>
<dbReference type="AlphaFoldDB" id="A0A511MZU3"/>
<organism evidence="2 3">
    <name type="scientific">Deinococcus cellulosilyticus (strain DSM 18568 / NBRC 106333 / KACC 11606 / 5516J-15)</name>
    <dbReference type="NCBI Taxonomy" id="1223518"/>
    <lineage>
        <taxon>Bacteria</taxon>
        <taxon>Thermotogati</taxon>
        <taxon>Deinococcota</taxon>
        <taxon>Deinococci</taxon>
        <taxon>Deinococcales</taxon>
        <taxon>Deinococcaceae</taxon>
        <taxon>Deinococcus</taxon>
    </lineage>
</organism>
<dbReference type="OrthoDB" id="66776at2"/>
<dbReference type="InterPro" id="IPR016181">
    <property type="entry name" value="Acyl_CoA_acyltransferase"/>
</dbReference>
<dbReference type="PANTHER" id="PTHR43617">
    <property type="entry name" value="L-AMINO ACID N-ACETYLTRANSFERASE"/>
    <property type="match status" value="1"/>
</dbReference>
<protein>
    <submittedName>
        <fullName evidence="2">Acetyltransferase</fullName>
    </submittedName>
</protein>
<dbReference type="Pfam" id="PF00583">
    <property type="entry name" value="Acetyltransf_1"/>
    <property type="match status" value="1"/>
</dbReference>
<evidence type="ECO:0000259" key="1">
    <source>
        <dbReference type="PROSITE" id="PS51186"/>
    </source>
</evidence>
<comment type="caution">
    <text evidence="2">The sequence shown here is derived from an EMBL/GenBank/DDBJ whole genome shotgun (WGS) entry which is preliminary data.</text>
</comment>
<dbReference type="CDD" id="cd04301">
    <property type="entry name" value="NAT_SF"/>
    <property type="match status" value="1"/>
</dbReference>
<dbReference type="InterPro" id="IPR050276">
    <property type="entry name" value="MshD_Acetyltransferase"/>
</dbReference>
<dbReference type="GO" id="GO:0016747">
    <property type="term" value="F:acyltransferase activity, transferring groups other than amino-acyl groups"/>
    <property type="evidence" value="ECO:0007669"/>
    <property type="project" value="InterPro"/>
</dbReference>
<dbReference type="RefSeq" id="WP_146883360.1">
    <property type="nucleotide sequence ID" value="NZ_BJXB01000005.1"/>
</dbReference>
<dbReference type="EMBL" id="BJXB01000005">
    <property type="protein sequence ID" value="GEM45768.1"/>
    <property type="molecule type" value="Genomic_DNA"/>
</dbReference>
<keyword evidence="2" id="KW-0808">Transferase</keyword>
<keyword evidence="3" id="KW-1185">Reference proteome</keyword>
<evidence type="ECO:0000313" key="2">
    <source>
        <dbReference type="EMBL" id="GEM45768.1"/>
    </source>
</evidence>
<dbReference type="InterPro" id="IPR000182">
    <property type="entry name" value="GNAT_dom"/>
</dbReference>
<sequence length="158" mass="18375">MQVRTVTRADADLFRHYQLTDDDRRFTAHPRDTLDDFSVDPDRRHYAVFLEDRPIGFFTLHAGPTIKSFAYSDSSVLFRAFSIDHREQGKGYGKQAMQHALETARKDFPEATEMVLAVNNGNHKAQHLYERLGYRDQGRSRMGPHGPQILYYCPLREE</sequence>
<gene>
    <name evidence="2" type="ORF">DC3_14030</name>
</gene>
<name>A0A511MZU3_DEIC1</name>
<dbReference type="Gene3D" id="3.40.630.30">
    <property type="match status" value="1"/>
</dbReference>
<feature type="domain" description="N-acetyltransferase" evidence="1">
    <location>
        <begin position="1"/>
        <end position="156"/>
    </location>
</feature>